<dbReference type="Pfam" id="PF08282">
    <property type="entry name" value="Hydrolase_3"/>
    <property type="match status" value="1"/>
</dbReference>
<feature type="compositionally biased region" description="Basic and acidic residues" evidence="19">
    <location>
        <begin position="300"/>
        <end position="309"/>
    </location>
</feature>
<protein>
    <recommendedName>
        <fullName evidence="18">Calcium-transporting ATPase</fullName>
        <ecNumber evidence="18">7.2.2.10</ecNumber>
    </recommendedName>
</protein>
<dbReference type="FunFam" id="1.20.1110.10:FF:000001">
    <property type="entry name" value="Calcium-transporting ATPase"/>
    <property type="match status" value="1"/>
</dbReference>
<dbReference type="EMBL" id="JAHYIQ010000020">
    <property type="protein sequence ID" value="KAK1123374.1"/>
    <property type="molecule type" value="Genomic_DNA"/>
</dbReference>
<evidence type="ECO:0000256" key="11">
    <source>
        <dbReference type="ARBA" id="ARBA00022840"/>
    </source>
</evidence>
<dbReference type="GO" id="GO:0005886">
    <property type="term" value="C:plasma membrane"/>
    <property type="evidence" value="ECO:0007669"/>
    <property type="project" value="UniProtKB-SubCell"/>
</dbReference>
<dbReference type="NCBIfam" id="TIGR01494">
    <property type="entry name" value="ATPase_P-type"/>
    <property type="match status" value="3"/>
</dbReference>
<keyword evidence="11 18" id="KW-0067">ATP-binding</keyword>
<evidence type="ECO:0000256" key="2">
    <source>
        <dbReference type="ARBA" id="ARBA00006124"/>
    </source>
</evidence>
<dbReference type="GO" id="GO:0005388">
    <property type="term" value="F:P-type calcium transporter activity"/>
    <property type="evidence" value="ECO:0007669"/>
    <property type="project" value="UniProtKB-EC"/>
</dbReference>
<keyword evidence="17 18" id="KW-0472">Membrane</keyword>
<dbReference type="FunFam" id="3.40.50.1000:FF:000007">
    <property type="entry name" value="Calcium-transporting ATPase"/>
    <property type="match status" value="1"/>
</dbReference>
<accession>A0AA40FR03</accession>
<feature type="transmembrane region" description="Helical" evidence="18">
    <location>
        <begin position="376"/>
        <end position="405"/>
    </location>
</feature>
<evidence type="ECO:0000256" key="18">
    <source>
        <dbReference type="RuleBase" id="RU361146"/>
    </source>
</evidence>
<dbReference type="InterPro" id="IPR044492">
    <property type="entry name" value="P_typ_ATPase_HD_dom"/>
</dbReference>
<feature type="transmembrane region" description="Helical" evidence="18">
    <location>
        <begin position="824"/>
        <end position="845"/>
    </location>
</feature>
<keyword evidence="9 18" id="KW-0547">Nucleotide-binding</keyword>
<dbReference type="Proteomes" id="UP001177670">
    <property type="component" value="Unassembled WGS sequence"/>
</dbReference>
<comment type="function">
    <text evidence="18">Catalyzes the hydrolysis of ATP coupled with the transport of calcium.</text>
</comment>
<evidence type="ECO:0000256" key="9">
    <source>
        <dbReference type="ARBA" id="ARBA00022741"/>
    </source>
</evidence>
<evidence type="ECO:0000256" key="16">
    <source>
        <dbReference type="ARBA" id="ARBA00023065"/>
    </source>
</evidence>
<dbReference type="PANTHER" id="PTHR24093:SF369">
    <property type="entry name" value="CALCIUM-TRANSPORTING ATPASE"/>
    <property type="match status" value="1"/>
</dbReference>
<feature type="transmembrane region" description="Helical" evidence="18">
    <location>
        <begin position="939"/>
        <end position="958"/>
    </location>
</feature>
<keyword evidence="8" id="KW-0479">Metal-binding</keyword>
<dbReference type="GO" id="GO:0051480">
    <property type="term" value="P:regulation of cytosolic calcium ion concentration"/>
    <property type="evidence" value="ECO:0007669"/>
    <property type="project" value="TreeGrafter"/>
</dbReference>
<dbReference type="Pfam" id="PF00689">
    <property type="entry name" value="Cation_ATPase_C"/>
    <property type="match status" value="1"/>
</dbReference>
<evidence type="ECO:0000256" key="12">
    <source>
        <dbReference type="ARBA" id="ARBA00022842"/>
    </source>
</evidence>
<keyword evidence="16 18" id="KW-0406">Ion transport</keyword>
<evidence type="ECO:0000256" key="17">
    <source>
        <dbReference type="ARBA" id="ARBA00023136"/>
    </source>
</evidence>
<evidence type="ECO:0000256" key="19">
    <source>
        <dbReference type="SAM" id="MobiDB-lite"/>
    </source>
</evidence>
<comment type="similarity">
    <text evidence="2">Belongs to the cation transport ATPase (P-type) (TC 3.A.3) family. Type IIB subfamily.</text>
</comment>
<dbReference type="InterPro" id="IPR001757">
    <property type="entry name" value="P_typ_ATPase"/>
</dbReference>
<dbReference type="NCBIfam" id="TIGR01517">
    <property type="entry name" value="ATPase-IIB_Ca"/>
    <property type="match status" value="1"/>
</dbReference>
<dbReference type="Gene3D" id="1.20.1110.10">
    <property type="entry name" value="Calcium-transporting ATPase, transmembrane domain"/>
    <property type="match status" value="2"/>
</dbReference>
<evidence type="ECO:0000256" key="3">
    <source>
        <dbReference type="ARBA" id="ARBA00022448"/>
    </source>
</evidence>
<dbReference type="GO" id="GO:0016887">
    <property type="term" value="F:ATP hydrolysis activity"/>
    <property type="evidence" value="ECO:0007669"/>
    <property type="project" value="InterPro"/>
</dbReference>
<dbReference type="FunFam" id="2.70.150.10:FF:000001">
    <property type="entry name" value="Calcium-transporting ATPase"/>
    <property type="match status" value="1"/>
</dbReference>
<dbReference type="InterPro" id="IPR023298">
    <property type="entry name" value="ATPase_P-typ_TM_dom_sf"/>
</dbReference>
<evidence type="ECO:0000313" key="21">
    <source>
        <dbReference type="EMBL" id="KAK1123374.1"/>
    </source>
</evidence>
<keyword evidence="4" id="KW-1003">Cell membrane</keyword>
<evidence type="ECO:0000256" key="7">
    <source>
        <dbReference type="ARBA" id="ARBA00022692"/>
    </source>
</evidence>
<feature type="transmembrane region" description="Helical" evidence="18">
    <location>
        <begin position="130"/>
        <end position="149"/>
    </location>
</feature>
<comment type="caution">
    <text evidence="21">The sequence shown here is derived from an EMBL/GenBank/DDBJ whole genome shotgun (WGS) entry which is preliminary data.</text>
</comment>
<keyword evidence="22" id="KW-1185">Reference proteome</keyword>
<evidence type="ECO:0000256" key="10">
    <source>
        <dbReference type="ARBA" id="ARBA00022837"/>
    </source>
</evidence>
<feature type="transmembrane region" description="Helical" evidence="18">
    <location>
        <begin position="337"/>
        <end position="364"/>
    </location>
</feature>
<dbReference type="SUPFAM" id="SSF56784">
    <property type="entry name" value="HAD-like"/>
    <property type="match status" value="1"/>
</dbReference>
<dbReference type="PRINTS" id="PR00119">
    <property type="entry name" value="CATATPASE"/>
</dbReference>
<evidence type="ECO:0000256" key="4">
    <source>
        <dbReference type="ARBA" id="ARBA00022475"/>
    </source>
</evidence>
<keyword evidence="5" id="KW-0597">Phosphoprotein</keyword>
<dbReference type="GO" id="GO:0005516">
    <property type="term" value="F:calmodulin binding"/>
    <property type="evidence" value="ECO:0007669"/>
    <property type="project" value="UniProtKB-KW"/>
</dbReference>
<dbReference type="Pfam" id="PF00122">
    <property type="entry name" value="E1-E2_ATPase"/>
    <property type="match status" value="1"/>
</dbReference>
<evidence type="ECO:0000313" key="22">
    <source>
        <dbReference type="Proteomes" id="UP001177670"/>
    </source>
</evidence>
<keyword evidence="10 18" id="KW-0106">Calcium</keyword>
<evidence type="ECO:0000256" key="1">
    <source>
        <dbReference type="ARBA" id="ARBA00004651"/>
    </source>
</evidence>
<sequence length="1002" mass="110092">MATIDGRPTQYGVTLKQLRELMELRGREGVNKINSYGGVQEICKKLYTSPSEGLSGSAADIQHRRDTFGSNLIPPKPPKTFLQLVWEALQDVTLIILEVAALVSLGLSFYQPADDEEKPLVDEDEAKYGWIEGAAIFISVILVVIVTASNDYSKEKQFRGLQSRIEGEHKFSVIRQGEVKQISVSDIVVGDICQIKYGDLLPADGILIQSNDLKVDESSLTGESDHVKKGESFDPMVLSGTHVMEGSGKMLVTAVGVNSQAGIIFTLLGAAVDQQEQEIKKMKKGDEAVEITGNSHVSGGKHEAGENHHPPSQAGGAEGKKEKSVLQAKLTKLAIQIGYAGSTIAVLTVVILVIQFCVTTFVIQNKSWKNTYAGDLVRHLIIGVTVLVVAVPEGLPLAVTLSLAYSVKKMMKDNNLVRHLDACETMGNATAICSDKTGTLTTNRMTVVQSYICEKMSKKVPEFSEFPSHIGNLIVQAISVNSAYTSRIMPVQEPTDLPLQVGNKTECALLGFVVALGMNYQTVRDDQPEETFTRVYTFNSVRKSMSTVIPRKGGGFRLFTKGASEIIMKKCAFIYGREGHLEKFTREMQERLVKNVIEPMACDGLRTICVAYRDFVPGKAEINQVHMDNEPNWDDEENIVNNLTCLCIVGIEDPVRPEVPDAIRKCQKAGITVRMVTGDNINTARSIALKCGILKPNEDFLILEGKEFNRRIRDANGEIQQHLLDKVWPKLRVLARSSPTDKYTLVKGIIDSKASVSREVVAVTGDGTNDGPALKKADVGFAMGIAGTDVAKEASDIILTDDNFSSIVKAVMWGRNVYDSIAKFLQFQLTVNIVAVIVAFIGACAVQDSPLKAVQMLWVNLIMDTLASLALATELPTPDLLLRKPYGRTKPLISRTMMKNILGQAVYQLSVIFMLLFVGDKVFDIETGRGVAQAGGGPTQHFTIIFNTFVMMTLFNEFNARKIHGQRNVFQGIFTNPIFYSIWIATCLSQVNHPPYFTHQRG</sequence>
<dbReference type="SFLD" id="SFLDG00002">
    <property type="entry name" value="C1.7:_P-type_atpase_like"/>
    <property type="match status" value="1"/>
</dbReference>
<dbReference type="Pfam" id="PF00690">
    <property type="entry name" value="Cation_ATPase_N"/>
    <property type="match status" value="1"/>
</dbReference>
<organism evidence="21 22">
    <name type="scientific">Melipona bicolor</name>
    <dbReference type="NCBI Taxonomy" id="60889"/>
    <lineage>
        <taxon>Eukaryota</taxon>
        <taxon>Metazoa</taxon>
        <taxon>Ecdysozoa</taxon>
        <taxon>Arthropoda</taxon>
        <taxon>Hexapoda</taxon>
        <taxon>Insecta</taxon>
        <taxon>Pterygota</taxon>
        <taxon>Neoptera</taxon>
        <taxon>Endopterygota</taxon>
        <taxon>Hymenoptera</taxon>
        <taxon>Apocrita</taxon>
        <taxon>Aculeata</taxon>
        <taxon>Apoidea</taxon>
        <taxon>Anthophila</taxon>
        <taxon>Apidae</taxon>
        <taxon>Melipona</taxon>
    </lineage>
</organism>
<dbReference type="InterPro" id="IPR006408">
    <property type="entry name" value="P-type_ATPase_IIB"/>
</dbReference>
<dbReference type="PROSITE" id="PS00154">
    <property type="entry name" value="ATPASE_E1_E2"/>
    <property type="match status" value="1"/>
</dbReference>
<dbReference type="SUPFAM" id="SSF81653">
    <property type="entry name" value="Calcium ATPase, transduction domain A"/>
    <property type="match status" value="1"/>
</dbReference>
<comment type="caution">
    <text evidence="18">Lacks conserved residue(s) required for the propagation of feature annotation.</text>
</comment>
<keyword evidence="12" id="KW-0460">Magnesium</keyword>
<evidence type="ECO:0000256" key="6">
    <source>
        <dbReference type="ARBA" id="ARBA00022568"/>
    </source>
</evidence>
<dbReference type="InterPro" id="IPR004014">
    <property type="entry name" value="ATPase_P-typ_cation-transptr_N"/>
</dbReference>
<evidence type="ECO:0000256" key="13">
    <source>
        <dbReference type="ARBA" id="ARBA00022860"/>
    </source>
</evidence>
<dbReference type="InterPro" id="IPR036412">
    <property type="entry name" value="HAD-like_sf"/>
</dbReference>
<keyword evidence="13" id="KW-0112">Calmodulin-binding</keyword>
<reference evidence="21" key="1">
    <citation type="submission" date="2021-10" db="EMBL/GenBank/DDBJ databases">
        <title>Melipona bicolor Genome sequencing and assembly.</title>
        <authorList>
            <person name="Araujo N.S."/>
            <person name="Arias M.C."/>
        </authorList>
    </citation>
    <scope>NUCLEOTIDE SEQUENCE</scope>
    <source>
        <strain evidence="21">USP_2M_L1-L4_2017</strain>
        <tissue evidence="21">Whole body</tissue>
    </source>
</reference>
<dbReference type="SUPFAM" id="SSF81665">
    <property type="entry name" value="Calcium ATPase, transmembrane domain M"/>
    <property type="match status" value="1"/>
</dbReference>
<evidence type="ECO:0000256" key="15">
    <source>
        <dbReference type="ARBA" id="ARBA00022989"/>
    </source>
</evidence>
<keyword evidence="14" id="KW-1278">Translocase</keyword>
<feature type="domain" description="Cation-transporting P-type ATPase N-terminal" evidence="20">
    <location>
        <begin position="32"/>
        <end position="109"/>
    </location>
</feature>
<dbReference type="InterPro" id="IPR059000">
    <property type="entry name" value="ATPase_P-type_domA"/>
</dbReference>
<keyword evidence="6 18" id="KW-0109">Calcium transport</keyword>
<dbReference type="CDD" id="cd02081">
    <property type="entry name" value="P-type_ATPase_Ca_PMCA-like"/>
    <property type="match status" value="1"/>
</dbReference>
<dbReference type="SMART" id="SM00831">
    <property type="entry name" value="Cation_ATPase_N"/>
    <property type="match status" value="1"/>
</dbReference>
<dbReference type="InterPro" id="IPR008250">
    <property type="entry name" value="ATPase_P-typ_transduc_dom_A_sf"/>
</dbReference>
<proteinExistence type="inferred from homology"/>
<name>A0AA40FR03_9HYME</name>
<evidence type="ECO:0000256" key="5">
    <source>
        <dbReference type="ARBA" id="ARBA00022553"/>
    </source>
</evidence>
<dbReference type="FunFam" id="1.20.1110.10:FF:000002">
    <property type="entry name" value="Calcium-transporting ATPase"/>
    <property type="match status" value="1"/>
</dbReference>
<dbReference type="InterPro" id="IPR018303">
    <property type="entry name" value="ATPase_P-typ_P_site"/>
</dbReference>
<dbReference type="PANTHER" id="PTHR24093">
    <property type="entry name" value="CATION TRANSPORTING ATPASE"/>
    <property type="match status" value="1"/>
</dbReference>
<evidence type="ECO:0000256" key="14">
    <source>
        <dbReference type="ARBA" id="ARBA00022967"/>
    </source>
</evidence>
<dbReference type="AlphaFoldDB" id="A0AA40FR03"/>
<keyword evidence="3 18" id="KW-0813">Transport</keyword>
<dbReference type="FunFam" id="3.40.1110.10:FF:000002">
    <property type="entry name" value="Calcium-transporting ATPase"/>
    <property type="match status" value="1"/>
</dbReference>
<dbReference type="Gene3D" id="2.70.150.10">
    <property type="entry name" value="Calcium-transporting ATPase, cytoplasmic transduction domain A"/>
    <property type="match status" value="1"/>
</dbReference>
<keyword evidence="7 18" id="KW-0812">Transmembrane</keyword>
<comment type="subcellular location">
    <subcellularLocation>
        <location evidence="1">Cell membrane</location>
        <topology evidence="1">Multi-pass membrane protein</topology>
    </subcellularLocation>
    <subcellularLocation>
        <location evidence="18">Membrane</location>
        <topology evidence="18">Multi-pass membrane protein</topology>
    </subcellularLocation>
</comment>
<dbReference type="Gene3D" id="3.40.1110.10">
    <property type="entry name" value="Calcium-transporting ATPase, cytoplasmic domain N"/>
    <property type="match status" value="1"/>
</dbReference>
<gene>
    <name evidence="21" type="primary">ATP2B2</name>
    <name evidence="21" type="ORF">K0M31_008086</name>
</gene>
<dbReference type="SFLD" id="SFLDF00027">
    <property type="entry name" value="p-type_atpase"/>
    <property type="match status" value="1"/>
</dbReference>
<feature type="transmembrane region" description="Helical" evidence="18">
    <location>
        <begin position="92"/>
        <end position="110"/>
    </location>
</feature>
<dbReference type="SFLD" id="SFLDS00003">
    <property type="entry name" value="Haloacid_Dehalogenase"/>
    <property type="match status" value="1"/>
</dbReference>
<dbReference type="GO" id="GO:0046872">
    <property type="term" value="F:metal ion binding"/>
    <property type="evidence" value="ECO:0007669"/>
    <property type="project" value="UniProtKB-KW"/>
</dbReference>
<dbReference type="InterPro" id="IPR006068">
    <property type="entry name" value="ATPase_P-typ_cation-transptr_C"/>
</dbReference>
<dbReference type="FunFam" id="1.20.1110.10:FF:000013">
    <property type="entry name" value="Calcium-transporting ATPase"/>
    <property type="match status" value="1"/>
</dbReference>
<dbReference type="SUPFAM" id="SSF81660">
    <property type="entry name" value="Metal cation-transporting ATPase, ATP-binding domain N"/>
    <property type="match status" value="1"/>
</dbReference>
<evidence type="ECO:0000256" key="8">
    <source>
        <dbReference type="ARBA" id="ARBA00022723"/>
    </source>
</evidence>
<feature type="transmembrane region" description="Helical" evidence="18">
    <location>
        <begin position="901"/>
        <end position="919"/>
    </location>
</feature>
<comment type="catalytic activity">
    <reaction evidence="18">
        <text>Ca(2+)(in) + ATP + H2O = Ca(2+)(out) + ADP + phosphate + H(+)</text>
        <dbReference type="Rhea" id="RHEA:18105"/>
        <dbReference type="ChEBI" id="CHEBI:15377"/>
        <dbReference type="ChEBI" id="CHEBI:15378"/>
        <dbReference type="ChEBI" id="CHEBI:29108"/>
        <dbReference type="ChEBI" id="CHEBI:30616"/>
        <dbReference type="ChEBI" id="CHEBI:43474"/>
        <dbReference type="ChEBI" id="CHEBI:456216"/>
        <dbReference type="EC" id="7.2.2.10"/>
    </reaction>
</comment>
<dbReference type="GO" id="GO:0005524">
    <property type="term" value="F:ATP binding"/>
    <property type="evidence" value="ECO:0007669"/>
    <property type="project" value="UniProtKB-KW"/>
</dbReference>
<dbReference type="EC" id="7.2.2.10" evidence="18"/>
<dbReference type="InterPro" id="IPR023299">
    <property type="entry name" value="ATPase_P-typ_cyto_dom_N"/>
</dbReference>
<keyword evidence="15 18" id="KW-1133">Transmembrane helix</keyword>
<feature type="region of interest" description="Disordered" evidence="19">
    <location>
        <begin position="294"/>
        <end position="321"/>
    </location>
</feature>
<evidence type="ECO:0000259" key="20">
    <source>
        <dbReference type="SMART" id="SM00831"/>
    </source>
</evidence>
<dbReference type="Pfam" id="PF13246">
    <property type="entry name" value="Cation_ATPase"/>
    <property type="match status" value="1"/>
</dbReference>